<feature type="domain" description="Photosynthesis system II assembly factor Ycf48/Hcf136-like" evidence="3">
    <location>
        <begin position="193"/>
        <end position="244"/>
    </location>
</feature>
<dbReference type="PANTHER" id="PTHR47199">
    <property type="entry name" value="PHOTOSYSTEM II STABILITY/ASSEMBLY FACTOR HCF136, CHLOROPLASTIC"/>
    <property type="match status" value="1"/>
</dbReference>
<dbReference type="Proteomes" id="UP000176938">
    <property type="component" value="Unassembled WGS sequence"/>
</dbReference>
<organism evidence="4 5">
    <name type="scientific">candidate division WOR-1 bacterium RIFCSPLOWO2_02_FULL_46_20</name>
    <dbReference type="NCBI Taxonomy" id="1802567"/>
    <lineage>
        <taxon>Bacteria</taxon>
        <taxon>Bacillati</taxon>
        <taxon>Saganbacteria</taxon>
    </lineage>
</organism>
<evidence type="ECO:0000256" key="2">
    <source>
        <dbReference type="ARBA" id="ARBA00023276"/>
    </source>
</evidence>
<keyword evidence="1" id="KW-0602">Photosynthesis</keyword>
<dbReference type="AlphaFoldDB" id="A0A1F4RCI2"/>
<reference evidence="4 5" key="1">
    <citation type="journal article" date="2016" name="Nat. Commun.">
        <title>Thousands of microbial genomes shed light on interconnected biogeochemical processes in an aquifer system.</title>
        <authorList>
            <person name="Anantharaman K."/>
            <person name="Brown C.T."/>
            <person name="Hug L.A."/>
            <person name="Sharon I."/>
            <person name="Castelle C.J."/>
            <person name="Probst A.J."/>
            <person name="Thomas B.C."/>
            <person name="Singh A."/>
            <person name="Wilkins M.J."/>
            <person name="Karaoz U."/>
            <person name="Brodie E.L."/>
            <person name="Williams K.H."/>
            <person name="Hubbard S.S."/>
            <person name="Banfield J.F."/>
        </authorList>
    </citation>
    <scope>NUCLEOTIDE SEQUENCE [LARGE SCALE GENOMIC DNA]</scope>
</reference>
<sequence>MRRFLLTGIFITVLLLPSIGYATTVTWKAQTTPTAAELFAVYAINGSKALAVGNNTLAKTINRVTWTDTSPSSIYTYNSAFVVSSDAYVVGTDASNGVIIYSTNEGNSWSGASAVVGSASFTDLFFIGTYGWVINTSSPRVYKTVDSGDNWLAAATGLANIPYNAVYFTSTSEGWVAGNGGNIYKTTNGGGSWTVQTSGTANNLNDIFFMDANTGWAVGDTGTILKTTDGGTTWATQTSGTVNNLNSVSFGTASVGWTVGDSGTIIKSSDGGSSWAAQASGTVANLNGVSFIDAYNGWTVGNNVILRHYTATISSVTRTHPAAGEVTWESQGALRAITINGANFQTGAAVTFEGSTISTLYASVESSAKITATIWVPLAETVGLKNLKMTNTDTSTDTLSNGFEIRAAGTSPTFTTWEVGYTSSDASVAIYDLPTRITVEVEDTGGLTRGSIKFVAYLSSAGSYAPEYYYLFSGDTIGFETLATNGATITKARATATLRYFYKSGESTGTKYYIQDLINGKAKARPLYFYVENSATYPSYLLYDSEVYYDSTKIPPGATVVSTPLLPEAAVSNVISTANPAFTLQIEVDAATAASVTTDGAILLFSGANGIVANHNVVFRRVNSGLTASGIRASAAGNEIVKVTTTIGNVASGIYKVNLMTADRKTRFGTGKVVVQPWR</sequence>
<dbReference type="GO" id="GO:0009523">
    <property type="term" value="C:photosystem II"/>
    <property type="evidence" value="ECO:0007669"/>
    <property type="project" value="UniProtKB-KW"/>
</dbReference>
<dbReference type="Pfam" id="PF14870">
    <property type="entry name" value="PSII_BNR"/>
    <property type="match status" value="1"/>
</dbReference>
<evidence type="ECO:0000256" key="1">
    <source>
        <dbReference type="ARBA" id="ARBA00022531"/>
    </source>
</evidence>
<evidence type="ECO:0000313" key="5">
    <source>
        <dbReference type="Proteomes" id="UP000176938"/>
    </source>
</evidence>
<dbReference type="Gene3D" id="2.130.10.10">
    <property type="entry name" value="YVTN repeat-like/Quinoprotein amine dehydrogenase"/>
    <property type="match status" value="1"/>
</dbReference>
<evidence type="ECO:0000259" key="3">
    <source>
        <dbReference type="Pfam" id="PF14870"/>
    </source>
</evidence>
<gene>
    <name evidence="4" type="ORF">A3H38_06810</name>
</gene>
<protein>
    <recommendedName>
        <fullName evidence="3">Photosynthesis system II assembly factor Ycf48/Hcf136-like domain-containing protein</fullName>
    </recommendedName>
</protein>
<dbReference type="EMBL" id="METP01000033">
    <property type="protein sequence ID" value="OGC05889.1"/>
    <property type="molecule type" value="Genomic_DNA"/>
</dbReference>
<dbReference type="Gene3D" id="2.60.40.10">
    <property type="entry name" value="Immunoglobulins"/>
    <property type="match status" value="1"/>
</dbReference>
<dbReference type="GO" id="GO:0015979">
    <property type="term" value="P:photosynthesis"/>
    <property type="evidence" value="ECO:0007669"/>
    <property type="project" value="UniProtKB-KW"/>
</dbReference>
<dbReference type="InterPro" id="IPR028203">
    <property type="entry name" value="PSII_CF48-like_dom"/>
</dbReference>
<dbReference type="SUPFAM" id="SSF110296">
    <property type="entry name" value="Oligoxyloglucan reducing end-specific cellobiohydrolase"/>
    <property type="match status" value="2"/>
</dbReference>
<dbReference type="PANTHER" id="PTHR47199:SF2">
    <property type="entry name" value="PHOTOSYSTEM II STABILITY_ASSEMBLY FACTOR HCF136, CHLOROPLASTIC"/>
    <property type="match status" value="1"/>
</dbReference>
<accession>A0A1F4RCI2</accession>
<dbReference type="InterPro" id="IPR015943">
    <property type="entry name" value="WD40/YVTN_repeat-like_dom_sf"/>
</dbReference>
<name>A0A1F4RCI2_UNCSA</name>
<comment type="caution">
    <text evidence="4">The sequence shown here is derived from an EMBL/GenBank/DDBJ whole genome shotgun (WGS) entry which is preliminary data.</text>
</comment>
<keyword evidence="2" id="KW-0604">Photosystem II</keyword>
<dbReference type="InterPro" id="IPR013783">
    <property type="entry name" value="Ig-like_fold"/>
</dbReference>
<evidence type="ECO:0000313" key="4">
    <source>
        <dbReference type="EMBL" id="OGC05889.1"/>
    </source>
</evidence>
<proteinExistence type="predicted"/>